<sequence>MNATDFTTIDATKWATFLNQTTEQVATWDATAKHRMFSLLNTVLVERSGPLVKRADTTRAIARADIQDVVAKYDNQVKSDEAADQGAAGCIKSITCSFCVGAAGSLAIGAMAGCANAAYAAVAAASAIPGGEIAYTPIALTLIQCVSTPFAGFLSGAAVCFKATGN</sequence>
<reference evidence="1" key="1">
    <citation type="submission" date="2021-12" db="EMBL/GenBank/DDBJ databases">
        <title>Curvularia clavata genome.</title>
        <authorList>
            <person name="Cao Y."/>
        </authorList>
    </citation>
    <scope>NUCLEOTIDE SEQUENCE</scope>
    <source>
        <strain evidence="1">Yc1106</strain>
    </source>
</reference>
<dbReference type="Proteomes" id="UP001056012">
    <property type="component" value="Chromosome 8"/>
</dbReference>
<name>A0A9Q9DYP1_CURCL</name>
<proteinExistence type="predicted"/>
<protein>
    <submittedName>
        <fullName evidence="1">Uncharacterized protein</fullName>
    </submittedName>
</protein>
<accession>A0A9Q9DYP1</accession>
<gene>
    <name evidence="1" type="ORF">yc1106_10110</name>
</gene>
<evidence type="ECO:0000313" key="1">
    <source>
        <dbReference type="EMBL" id="USP82836.1"/>
    </source>
</evidence>
<keyword evidence="2" id="KW-1185">Reference proteome</keyword>
<dbReference type="VEuPathDB" id="FungiDB:yc1106_10110"/>
<dbReference type="OrthoDB" id="10593984at2759"/>
<organism evidence="1 2">
    <name type="scientific">Curvularia clavata</name>
    <dbReference type="NCBI Taxonomy" id="95742"/>
    <lineage>
        <taxon>Eukaryota</taxon>
        <taxon>Fungi</taxon>
        <taxon>Dikarya</taxon>
        <taxon>Ascomycota</taxon>
        <taxon>Pezizomycotina</taxon>
        <taxon>Dothideomycetes</taxon>
        <taxon>Pleosporomycetidae</taxon>
        <taxon>Pleosporales</taxon>
        <taxon>Pleosporineae</taxon>
        <taxon>Pleosporaceae</taxon>
        <taxon>Curvularia</taxon>
    </lineage>
</organism>
<evidence type="ECO:0000313" key="2">
    <source>
        <dbReference type="Proteomes" id="UP001056012"/>
    </source>
</evidence>
<dbReference type="EMBL" id="CP089281">
    <property type="protein sequence ID" value="USP82836.1"/>
    <property type="molecule type" value="Genomic_DNA"/>
</dbReference>
<dbReference type="AlphaFoldDB" id="A0A9Q9DYP1"/>